<evidence type="ECO:0000256" key="1">
    <source>
        <dbReference type="SAM" id="MobiDB-lite"/>
    </source>
</evidence>
<feature type="non-terminal residue" evidence="2">
    <location>
        <position position="1"/>
    </location>
</feature>
<dbReference type="Proteomes" id="UP001519294">
    <property type="component" value="Unassembled WGS sequence"/>
</dbReference>
<dbReference type="RefSeq" id="WP_226371680.1">
    <property type="nucleotide sequence ID" value="NZ_JAGIKX010000047.1"/>
</dbReference>
<keyword evidence="3" id="KW-1185">Reference proteome</keyword>
<name>A0ABS4SBY7_9BACI</name>
<comment type="caution">
    <text evidence="2">The sequence shown here is derived from an EMBL/GenBank/DDBJ whole genome shotgun (WGS) entry which is preliminary data.</text>
</comment>
<dbReference type="EMBL" id="JAGIKX010000047">
    <property type="protein sequence ID" value="MBP2259015.1"/>
    <property type="molecule type" value="Genomic_DNA"/>
</dbReference>
<sequence>FVFVVENIVSQGVNMTLFVYPFLLHNYMDLICVSTGALEESAGESAYQPERGRINRWECVSTRGLEESTGESAYQPERGRINRRGSVKRMRSYKK</sequence>
<protein>
    <submittedName>
        <fullName evidence="2">Uncharacterized protein</fullName>
    </submittedName>
</protein>
<evidence type="ECO:0000313" key="2">
    <source>
        <dbReference type="EMBL" id="MBP2259015.1"/>
    </source>
</evidence>
<proteinExistence type="predicted"/>
<organism evidence="2 3">
    <name type="scientific">Virgibacillus alimentarius</name>
    <dbReference type="NCBI Taxonomy" id="698769"/>
    <lineage>
        <taxon>Bacteria</taxon>
        <taxon>Bacillati</taxon>
        <taxon>Bacillota</taxon>
        <taxon>Bacilli</taxon>
        <taxon>Bacillales</taxon>
        <taxon>Bacillaceae</taxon>
        <taxon>Virgibacillus</taxon>
    </lineage>
</organism>
<feature type="region of interest" description="Disordered" evidence="1">
    <location>
        <begin position="66"/>
        <end position="95"/>
    </location>
</feature>
<gene>
    <name evidence="2" type="ORF">J2Z81_003003</name>
</gene>
<reference evidence="2 3" key="1">
    <citation type="submission" date="2021-03" db="EMBL/GenBank/DDBJ databases">
        <title>Genomic Encyclopedia of Type Strains, Phase IV (KMG-IV): sequencing the most valuable type-strain genomes for metagenomic binning, comparative biology and taxonomic classification.</title>
        <authorList>
            <person name="Goeker M."/>
        </authorList>
    </citation>
    <scope>NUCLEOTIDE SEQUENCE [LARGE SCALE GENOMIC DNA]</scope>
    <source>
        <strain evidence="2 3">DSM 25790</strain>
    </source>
</reference>
<feature type="compositionally biased region" description="Basic residues" evidence="1">
    <location>
        <begin position="81"/>
        <end position="95"/>
    </location>
</feature>
<evidence type="ECO:0000313" key="3">
    <source>
        <dbReference type="Proteomes" id="UP001519294"/>
    </source>
</evidence>
<accession>A0ABS4SBY7</accession>